<accession>A0ABD0LII5</accession>
<evidence type="ECO:0000313" key="1">
    <source>
        <dbReference type="EMBL" id="KAK7498918.1"/>
    </source>
</evidence>
<dbReference type="Proteomes" id="UP001519460">
    <property type="component" value="Unassembled WGS sequence"/>
</dbReference>
<proteinExistence type="predicted"/>
<name>A0ABD0LII5_9CAEN</name>
<evidence type="ECO:0000313" key="2">
    <source>
        <dbReference type="Proteomes" id="UP001519460"/>
    </source>
</evidence>
<reference evidence="1 2" key="1">
    <citation type="journal article" date="2023" name="Sci. Data">
        <title>Genome assembly of the Korean intertidal mud-creeper Batillaria attramentaria.</title>
        <authorList>
            <person name="Patra A.K."/>
            <person name="Ho P.T."/>
            <person name="Jun S."/>
            <person name="Lee S.J."/>
            <person name="Kim Y."/>
            <person name="Won Y.J."/>
        </authorList>
    </citation>
    <scope>NUCLEOTIDE SEQUENCE [LARGE SCALE GENOMIC DNA]</scope>
    <source>
        <strain evidence="1">Wonlab-2016</strain>
    </source>
</reference>
<dbReference type="AlphaFoldDB" id="A0ABD0LII5"/>
<sequence>MFHDEGIAVYLGSCTQRMEAIYLRLLFLRTGNSRPDRLENWTVMWRGPWSCHATANVNNDNRPASRLNDPSPFLKSLTNPSTQLTTPLVIGSPSVAMLAQPRGFDRLEFDALCNSSKDY</sequence>
<keyword evidence="2" id="KW-1185">Reference proteome</keyword>
<comment type="caution">
    <text evidence="1">The sequence shown here is derived from an EMBL/GenBank/DDBJ whole genome shotgun (WGS) entry which is preliminary data.</text>
</comment>
<protein>
    <submittedName>
        <fullName evidence="1">Uncharacterized protein</fullName>
    </submittedName>
</protein>
<dbReference type="EMBL" id="JACVVK020000047">
    <property type="protein sequence ID" value="KAK7498918.1"/>
    <property type="molecule type" value="Genomic_DNA"/>
</dbReference>
<organism evidence="1 2">
    <name type="scientific">Batillaria attramentaria</name>
    <dbReference type="NCBI Taxonomy" id="370345"/>
    <lineage>
        <taxon>Eukaryota</taxon>
        <taxon>Metazoa</taxon>
        <taxon>Spiralia</taxon>
        <taxon>Lophotrochozoa</taxon>
        <taxon>Mollusca</taxon>
        <taxon>Gastropoda</taxon>
        <taxon>Caenogastropoda</taxon>
        <taxon>Sorbeoconcha</taxon>
        <taxon>Cerithioidea</taxon>
        <taxon>Batillariidae</taxon>
        <taxon>Batillaria</taxon>
    </lineage>
</organism>
<gene>
    <name evidence="1" type="ORF">BaRGS_00009727</name>
</gene>